<keyword evidence="1" id="KW-0812">Transmembrane</keyword>
<feature type="transmembrane region" description="Helical" evidence="1">
    <location>
        <begin position="209"/>
        <end position="236"/>
    </location>
</feature>
<evidence type="ECO:0000313" key="3">
    <source>
        <dbReference type="Proteomes" id="UP000769766"/>
    </source>
</evidence>
<protein>
    <submittedName>
        <fullName evidence="2">Carotenoid biosynthesis protein</fullName>
    </submittedName>
</protein>
<keyword evidence="1" id="KW-0472">Membrane</keyword>
<dbReference type="Pfam" id="PF04240">
    <property type="entry name" value="Caroten_synth"/>
    <property type="match status" value="1"/>
</dbReference>
<evidence type="ECO:0000313" key="2">
    <source>
        <dbReference type="EMBL" id="MBI2876303.1"/>
    </source>
</evidence>
<name>A0A932CMU2_UNCTE</name>
<dbReference type="Proteomes" id="UP000769766">
    <property type="component" value="Unassembled WGS sequence"/>
</dbReference>
<keyword evidence="1" id="KW-1133">Transmembrane helix</keyword>
<reference evidence="2" key="1">
    <citation type="submission" date="2020-07" db="EMBL/GenBank/DDBJ databases">
        <title>Huge and variable diversity of episymbiotic CPR bacteria and DPANN archaea in groundwater ecosystems.</title>
        <authorList>
            <person name="He C.Y."/>
            <person name="Keren R."/>
            <person name="Whittaker M."/>
            <person name="Farag I.F."/>
            <person name="Doudna J."/>
            <person name="Cate J.H.D."/>
            <person name="Banfield J.F."/>
        </authorList>
    </citation>
    <scope>NUCLEOTIDE SEQUENCE</scope>
    <source>
        <strain evidence="2">NC_groundwater_672_Ag_B-0.1um_62_36</strain>
    </source>
</reference>
<sequence length="296" mass="33857">MVYTLELLLSTIVLRPYVFVFLAIYLVAAGSQIGLKKGGLFALWAYLVAFLCEYSSTRNGFPFGYYTYLEATRGKELWISNVPLMDSLSFVFLSYISYSLSLFFTSPLYVSSQDVFLVDTKQIRYSYRTLFLAILLFVWLDIVIDPVALKGDRWFLGSIYAYPEEGIYFGVPLANFLGWAVVGFLILWPFQRAELRWGERDGLRPSTRLYFPFSTLLGPLLYYGVVGFNLFMTFWIGEPFQGLVGCLIHGPIAFLWILQFLKESNRVSRSDLERHLQDFPSSPARSLTQRDSSGSG</sequence>
<dbReference type="InterPro" id="IPR007354">
    <property type="entry name" value="CruF-like"/>
</dbReference>
<feature type="transmembrane region" description="Helical" evidence="1">
    <location>
        <begin position="12"/>
        <end position="31"/>
    </location>
</feature>
<dbReference type="AlphaFoldDB" id="A0A932CMU2"/>
<feature type="transmembrane region" description="Helical" evidence="1">
    <location>
        <begin position="88"/>
        <end position="110"/>
    </location>
</feature>
<accession>A0A932CMU2</accession>
<dbReference type="PANTHER" id="PTHR39419:SF1">
    <property type="entry name" value="SLL0814 PROTEIN"/>
    <property type="match status" value="1"/>
</dbReference>
<proteinExistence type="predicted"/>
<dbReference type="EMBL" id="JACPRF010000168">
    <property type="protein sequence ID" value="MBI2876303.1"/>
    <property type="molecule type" value="Genomic_DNA"/>
</dbReference>
<feature type="transmembrane region" description="Helical" evidence="1">
    <location>
        <begin position="242"/>
        <end position="261"/>
    </location>
</feature>
<feature type="transmembrane region" description="Helical" evidence="1">
    <location>
        <begin position="169"/>
        <end position="188"/>
    </location>
</feature>
<organism evidence="2 3">
    <name type="scientific">Tectimicrobiota bacterium</name>
    <dbReference type="NCBI Taxonomy" id="2528274"/>
    <lineage>
        <taxon>Bacteria</taxon>
        <taxon>Pseudomonadati</taxon>
        <taxon>Nitrospinota/Tectimicrobiota group</taxon>
        <taxon>Candidatus Tectimicrobiota</taxon>
    </lineage>
</organism>
<feature type="transmembrane region" description="Helical" evidence="1">
    <location>
        <begin position="130"/>
        <end position="149"/>
    </location>
</feature>
<gene>
    <name evidence="2" type="ORF">HYY20_05420</name>
</gene>
<dbReference type="PANTHER" id="PTHR39419">
    <property type="entry name" value="SLL0814 PROTEIN"/>
    <property type="match status" value="1"/>
</dbReference>
<comment type="caution">
    <text evidence="2">The sequence shown here is derived from an EMBL/GenBank/DDBJ whole genome shotgun (WGS) entry which is preliminary data.</text>
</comment>
<evidence type="ECO:0000256" key="1">
    <source>
        <dbReference type="SAM" id="Phobius"/>
    </source>
</evidence>